<evidence type="ECO:0000256" key="2">
    <source>
        <dbReference type="ARBA" id="ARBA00007581"/>
    </source>
</evidence>
<reference evidence="7" key="1">
    <citation type="submission" date="2020-12" db="EMBL/GenBank/DDBJ databases">
        <title>Geomonas sp. Red875, isolated from river sediment.</title>
        <authorList>
            <person name="Xu Z."/>
            <person name="Zhang Z."/>
            <person name="Masuda Y."/>
            <person name="Itoh H."/>
            <person name="Senoo K."/>
        </authorList>
    </citation>
    <scope>NUCLEOTIDE SEQUENCE</scope>
    <source>
        <strain evidence="7">Red875</strain>
    </source>
</reference>
<dbReference type="AlphaFoldDB" id="A0A8J7M045"/>
<comment type="similarity">
    <text evidence="2">Belongs to the DODA-type extradiol aromatic ring-opening dioxygenase family.</text>
</comment>
<keyword evidence="5 7" id="KW-0560">Oxidoreductase</keyword>
<dbReference type="GO" id="GO:0050297">
    <property type="term" value="F:stizolobate synthase activity"/>
    <property type="evidence" value="ECO:0007669"/>
    <property type="project" value="UniProtKB-EC"/>
</dbReference>
<name>A0A8J7M045_9BACT</name>
<dbReference type="InterPro" id="IPR004183">
    <property type="entry name" value="Xdiol_dOase_suB"/>
</dbReference>
<dbReference type="EMBL" id="JAEMHM010000001">
    <property type="protein sequence ID" value="MBJ6723267.1"/>
    <property type="molecule type" value="Genomic_DNA"/>
</dbReference>
<dbReference type="Pfam" id="PF02900">
    <property type="entry name" value="LigB"/>
    <property type="match status" value="1"/>
</dbReference>
<dbReference type="GO" id="GO:0008198">
    <property type="term" value="F:ferrous iron binding"/>
    <property type="evidence" value="ECO:0007669"/>
    <property type="project" value="InterPro"/>
</dbReference>
<feature type="domain" description="Extradiol ring-cleavage dioxygenase class III enzyme subunit B" evidence="6">
    <location>
        <begin position="19"/>
        <end position="193"/>
    </location>
</feature>
<dbReference type="InterPro" id="IPR014436">
    <property type="entry name" value="Extradiol_dOase_DODA"/>
</dbReference>
<evidence type="ECO:0000313" key="8">
    <source>
        <dbReference type="Proteomes" id="UP000636888"/>
    </source>
</evidence>
<dbReference type="NCBIfam" id="NF007914">
    <property type="entry name" value="PRK10628.1"/>
    <property type="match status" value="1"/>
</dbReference>
<evidence type="ECO:0000256" key="1">
    <source>
        <dbReference type="ARBA" id="ARBA00001947"/>
    </source>
</evidence>
<evidence type="ECO:0000256" key="5">
    <source>
        <dbReference type="ARBA" id="ARBA00023002"/>
    </source>
</evidence>
<dbReference type="PANTHER" id="PTHR30096:SF0">
    <property type="entry name" value="4,5-DOPA DIOXYGENASE EXTRADIOL-LIKE PROTEIN"/>
    <property type="match status" value="1"/>
</dbReference>
<dbReference type="SUPFAM" id="SSF53213">
    <property type="entry name" value="LigB-like"/>
    <property type="match status" value="1"/>
</dbReference>
<dbReference type="Gene3D" id="3.40.830.10">
    <property type="entry name" value="LigB-like"/>
    <property type="match status" value="1"/>
</dbReference>
<accession>A0A8J7M045</accession>
<protein>
    <submittedName>
        <fullName evidence="7">4,5-DOPA dioxygenase extradiol</fullName>
        <ecNumber evidence="7">1.13.11.29</ecNumber>
    </submittedName>
</protein>
<keyword evidence="8" id="KW-1185">Reference proteome</keyword>
<comment type="cofactor">
    <cofactor evidence="1">
        <name>Zn(2+)</name>
        <dbReference type="ChEBI" id="CHEBI:29105"/>
    </cofactor>
</comment>
<keyword evidence="3" id="KW-0479">Metal-binding</keyword>
<sequence>MPTFFFGHGNPMNALWDNNVTAAWKSIGRNLPRPRAILCISAHWYTRGTRVSPQERPETIHDFGGFPPQLSAVEYPAPGDPQLAARVRELLRPAAVLADPQWGLDHGTWVVLRHLRPDADLPVVQLSVDRTLAPADHFELGRRLAPLRDEGVVIIGSGNVVHNLHAALWGERAAEPFDWALRFEQRVREMILTRDHDMLVDYPSLGADALLSIPTPDHYLPLLYILAVTRPSDRITIPAAGIQNGSVSMLAIGYS</sequence>
<evidence type="ECO:0000313" key="7">
    <source>
        <dbReference type="EMBL" id="MBJ6723267.1"/>
    </source>
</evidence>
<keyword evidence="4" id="KW-0862">Zinc</keyword>
<dbReference type="PIRSF" id="PIRSF006157">
    <property type="entry name" value="Doxgns_DODA"/>
    <property type="match status" value="1"/>
</dbReference>
<organism evidence="7 8">
    <name type="scientific">Geomesophilobacter sediminis</name>
    <dbReference type="NCBI Taxonomy" id="2798584"/>
    <lineage>
        <taxon>Bacteria</taxon>
        <taxon>Pseudomonadati</taxon>
        <taxon>Thermodesulfobacteriota</taxon>
        <taxon>Desulfuromonadia</taxon>
        <taxon>Geobacterales</taxon>
        <taxon>Geobacteraceae</taxon>
        <taxon>Geomesophilobacter</taxon>
    </lineage>
</organism>
<dbReference type="Proteomes" id="UP000636888">
    <property type="component" value="Unassembled WGS sequence"/>
</dbReference>
<evidence type="ECO:0000256" key="4">
    <source>
        <dbReference type="ARBA" id="ARBA00022833"/>
    </source>
</evidence>
<gene>
    <name evidence="7" type="primary">ygiD</name>
    <name evidence="7" type="ORF">JFN93_00980</name>
</gene>
<evidence type="ECO:0000256" key="3">
    <source>
        <dbReference type="ARBA" id="ARBA00022723"/>
    </source>
</evidence>
<proteinExistence type="inferred from homology"/>
<keyword evidence="7" id="KW-0223">Dioxygenase</keyword>
<evidence type="ECO:0000259" key="6">
    <source>
        <dbReference type="Pfam" id="PF02900"/>
    </source>
</evidence>
<dbReference type="PANTHER" id="PTHR30096">
    <property type="entry name" value="4,5-DOPA DIOXYGENASE EXTRADIOL-LIKE PROTEIN"/>
    <property type="match status" value="1"/>
</dbReference>
<dbReference type="CDD" id="cd07363">
    <property type="entry name" value="45_DOPA_Dioxygenase"/>
    <property type="match status" value="1"/>
</dbReference>
<comment type="caution">
    <text evidence="7">The sequence shown here is derived from an EMBL/GenBank/DDBJ whole genome shotgun (WGS) entry which is preliminary data.</text>
</comment>
<dbReference type="GO" id="GO:0008270">
    <property type="term" value="F:zinc ion binding"/>
    <property type="evidence" value="ECO:0007669"/>
    <property type="project" value="InterPro"/>
</dbReference>
<dbReference type="EC" id="1.13.11.29" evidence="7"/>